<organism evidence="2 3">
    <name type="scientific">Bosea rubneri</name>
    <dbReference type="NCBI Taxonomy" id="3075434"/>
    <lineage>
        <taxon>Bacteria</taxon>
        <taxon>Pseudomonadati</taxon>
        <taxon>Pseudomonadota</taxon>
        <taxon>Alphaproteobacteria</taxon>
        <taxon>Hyphomicrobiales</taxon>
        <taxon>Boseaceae</taxon>
        <taxon>Bosea</taxon>
    </lineage>
</organism>
<name>A0ABU3S3B3_9HYPH</name>
<comment type="caution">
    <text evidence="2">The sequence shown here is derived from an EMBL/GenBank/DDBJ whole genome shotgun (WGS) entry which is preliminary data.</text>
</comment>
<keyword evidence="3" id="KW-1185">Reference proteome</keyword>
<dbReference type="Pfam" id="PF00903">
    <property type="entry name" value="Glyoxalase"/>
    <property type="match status" value="1"/>
</dbReference>
<evidence type="ECO:0000313" key="3">
    <source>
        <dbReference type="Proteomes" id="UP001254257"/>
    </source>
</evidence>
<protein>
    <submittedName>
        <fullName evidence="2">VOC family protein</fullName>
    </submittedName>
</protein>
<sequence length="137" mass="15348">MPRLNRIIETALYVDDLERARDFYEVKLGLPPMLKTGTLFAYDVGGASVLLLFLRGQSLRTQMSAGGSIPPHDGSGPLHICFAVDLDELALWDERLQQQGIAIEGRMSWDRGGRSLYFRDPDGHMLELATPGLWPNY</sequence>
<feature type="domain" description="VOC" evidence="1">
    <location>
        <begin position="6"/>
        <end position="131"/>
    </location>
</feature>
<dbReference type="InterPro" id="IPR004360">
    <property type="entry name" value="Glyas_Fos-R_dOase_dom"/>
</dbReference>
<dbReference type="InterPro" id="IPR050383">
    <property type="entry name" value="GlyoxalaseI/FosfomycinResist"/>
</dbReference>
<dbReference type="PANTHER" id="PTHR21366:SF22">
    <property type="entry name" value="VOC DOMAIN-CONTAINING PROTEIN"/>
    <property type="match status" value="1"/>
</dbReference>
<dbReference type="PROSITE" id="PS51819">
    <property type="entry name" value="VOC"/>
    <property type="match status" value="1"/>
</dbReference>
<accession>A0ABU3S3B3</accession>
<dbReference type="EMBL" id="JAWDID010000005">
    <property type="protein sequence ID" value="MDU0339280.1"/>
    <property type="molecule type" value="Genomic_DNA"/>
</dbReference>
<dbReference type="SUPFAM" id="SSF54593">
    <property type="entry name" value="Glyoxalase/Bleomycin resistance protein/Dihydroxybiphenyl dioxygenase"/>
    <property type="match status" value="1"/>
</dbReference>
<reference evidence="2 3" key="1">
    <citation type="submission" date="2023-09" db="EMBL/GenBank/DDBJ databases">
        <title>Whole genome shotgun sequencing (WGS) of Bosea sp. ZW T0_25, isolated from stored onions (Allium cepa).</title>
        <authorList>
            <person name="Stoll D.A."/>
            <person name="Huch M."/>
        </authorList>
    </citation>
    <scope>NUCLEOTIDE SEQUENCE [LARGE SCALE GENOMIC DNA]</scope>
    <source>
        <strain evidence="2 3">ZW T0_25</strain>
    </source>
</reference>
<gene>
    <name evidence="2" type="ORF">RKE40_05290</name>
</gene>
<dbReference type="Proteomes" id="UP001254257">
    <property type="component" value="Unassembled WGS sequence"/>
</dbReference>
<evidence type="ECO:0000313" key="2">
    <source>
        <dbReference type="EMBL" id="MDU0339280.1"/>
    </source>
</evidence>
<proteinExistence type="predicted"/>
<dbReference type="PANTHER" id="PTHR21366">
    <property type="entry name" value="GLYOXALASE FAMILY PROTEIN"/>
    <property type="match status" value="1"/>
</dbReference>
<evidence type="ECO:0000259" key="1">
    <source>
        <dbReference type="PROSITE" id="PS51819"/>
    </source>
</evidence>
<dbReference type="InterPro" id="IPR037523">
    <property type="entry name" value="VOC_core"/>
</dbReference>
<dbReference type="InterPro" id="IPR029068">
    <property type="entry name" value="Glyas_Bleomycin-R_OHBP_Dase"/>
</dbReference>
<dbReference type="RefSeq" id="WP_316017193.1">
    <property type="nucleotide sequence ID" value="NZ_JAWDID010000005.1"/>
</dbReference>
<dbReference type="Gene3D" id="3.10.180.10">
    <property type="entry name" value="2,3-Dihydroxybiphenyl 1,2-Dioxygenase, domain 1"/>
    <property type="match status" value="1"/>
</dbReference>